<dbReference type="Gene3D" id="2.30.30.40">
    <property type="entry name" value="SH3 Domains"/>
    <property type="match status" value="1"/>
</dbReference>
<evidence type="ECO:0008006" key="6">
    <source>
        <dbReference type="Google" id="ProtNLM"/>
    </source>
</evidence>
<evidence type="ECO:0000313" key="1">
    <source>
        <dbReference type="EMBL" id="CAF0995472.1"/>
    </source>
</evidence>
<dbReference type="Proteomes" id="UP000663832">
    <property type="component" value="Unassembled WGS sequence"/>
</dbReference>
<name>A0A814WLQ6_9BILA</name>
<gene>
    <name evidence="2" type="ORF">BJG266_LOCUS27245</name>
    <name evidence="1" type="ORF">QVE165_LOCUS14634</name>
    <name evidence="3" type="ORF">QVE165_LOCUS42464</name>
</gene>
<reference evidence="2" key="1">
    <citation type="submission" date="2021-02" db="EMBL/GenBank/DDBJ databases">
        <authorList>
            <person name="Nowell W R."/>
        </authorList>
    </citation>
    <scope>NUCLEOTIDE SEQUENCE</scope>
</reference>
<dbReference type="OrthoDB" id="4680325at2759"/>
<dbReference type="EMBL" id="CAJNOM010000524">
    <property type="protein sequence ID" value="CAF1484598.1"/>
    <property type="molecule type" value="Genomic_DNA"/>
</dbReference>
<dbReference type="Proteomes" id="UP000663877">
    <property type="component" value="Unassembled WGS sequence"/>
</dbReference>
<evidence type="ECO:0000313" key="3">
    <source>
        <dbReference type="EMBL" id="CAF1484598.1"/>
    </source>
</evidence>
<accession>A0A814WLQ6</accession>
<dbReference type="SUPFAM" id="SSF50044">
    <property type="entry name" value="SH3-domain"/>
    <property type="match status" value="1"/>
</dbReference>
<organism evidence="2 5">
    <name type="scientific">Adineta steineri</name>
    <dbReference type="NCBI Taxonomy" id="433720"/>
    <lineage>
        <taxon>Eukaryota</taxon>
        <taxon>Metazoa</taxon>
        <taxon>Spiralia</taxon>
        <taxon>Gnathifera</taxon>
        <taxon>Rotifera</taxon>
        <taxon>Eurotatoria</taxon>
        <taxon>Bdelloidea</taxon>
        <taxon>Adinetida</taxon>
        <taxon>Adinetidae</taxon>
        <taxon>Adineta</taxon>
    </lineage>
</organism>
<keyword evidence="4" id="KW-1185">Reference proteome</keyword>
<protein>
    <recommendedName>
        <fullName evidence="6">SH3 domain-containing protein</fullName>
    </recommendedName>
</protein>
<dbReference type="EMBL" id="CAJNOI010000246">
    <property type="protein sequence ID" value="CAF1207267.1"/>
    <property type="molecule type" value="Genomic_DNA"/>
</dbReference>
<dbReference type="AlphaFoldDB" id="A0A814WLQ6"/>
<evidence type="ECO:0000313" key="2">
    <source>
        <dbReference type="EMBL" id="CAF1207267.1"/>
    </source>
</evidence>
<evidence type="ECO:0000313" key="5">
    <source>
        <dbReference type="Proteomes" id="UP000663877"/>
    </source>
</evidence>
<sequence>MKKVSQMYENEGNEYTNRHKMEETTAKVFACLYKMKNTFYKTMKKTSCGIRYNRNRTSDSPINYHCDEKSKITKSLIDIRSDDTISSISEHSTDSGLSTLSNFSHYSLPSSTSLFNRTKQLESSHLRCNPSIINYVSHNLLANDYSELFFDEIPLLEHIPLAESSRQILYENEEYDQTIICTDDDEQNGPLTSTLIDGWYSIIKPYSATFRQDLTVRKNEFVQILHSTHPHWIWIRNEQSYEGFIPTDCLFVS</sequence>
<comment type="caution">
    <text evidence="2">The sequence shown here is derived from an EMBL/GenBank/DDBJ whole genome shotgun (WGS) entry which is preliminary data.</text>
</comment>
<dbReference type="EMBL" id="CAJNOM010000078">
    <property type="protein sequence ID" value="CAF0995472.1"/>
    <property type="molecule type" value="Genomic_DNA"/>
</dbReference>
<dbReference type="InterPro" id="IPR036028">
    <property type="entry name" value="SH3-like_dom_sf"/>
</dbReference>
<evidence type="ECO:0000313" key="4">
    <source>
        <dbReference type="Proteomes" id="UP000663832"/>
    </source>
</evidence>
<proteinExistence type="predicted"/>